<dbReference type="InterPro" id="IPR050678">
    <property type="entry name" value="DNA_Partitioning_ATPase"/>
</dbReference>
<proteinExistence type="predicted"/>
<sequence length="245" mass="27362">MHNPDVPSGRMLAARSTGTHGKHTEHHMTAVHVVSIDPQASTVWWANRITNLPFDFSQEHDTPENLAVLKDTGARVHVIANQKGGVGKTTVTLNLAAVVADVLKHQNALQHVFIDTPGSLQDENLLLEALKYAHDVLVPMPPEGLAFDPTARTIQKVIEPTGLPYHVLINNWDPRDGKADLEETREYIEAQGWPVLETVIRRYKVHTRASVEGKVVTQYEENRPSYKAREDFYRLAIERGYGGGK</sequence>
<evidence type="ECO:0000313" key="3">
    <source>
        <dbReference type="EMBL" id="ACX85586.1"/>
    </source>
</evidence>
<dbReference type="InterPro" id="IPR002586">
    <property type="entry name" value="CobQ/CobB/MinD/ParA_Nub-bd_dom"/>
</dbReference>
<keyword evidence="3" id="KW-0614">Plasmid</keyword>
<accession>D0UZD4</accession>
<dbReference type="Pfam" id="PF01656">
    <property type="entry name" value="CbiA"/>
    <property type="match status" value="1"/>
</dbReference>
<dbReference type="AlphaFoldDB" id="D0UZD4"/>
<feature type="region of interest" description="Disordered" evidence="1">
    <location>
        <begin position="1"/>
        <end position="24"/>
    </location>
</feature>
<evidence type="ECO:0000259" key="2">
    <source>
        <dbReference type="Pfam" id="PF01656"/>
    </source>
</evidence>
<dbReference type="PANTHER" id="PTHR13696:SF52">
    <property type="entry name" value="PARA FAMILY PROTEIN CT_582"/>
    <property type="match status" value="1"/>
</dbReference>
<dbReference type="EMBL" id="GQ983381">
    <property type="protein sequence ID" value="ACX85586.1"/>
    <property type="molecule type" value="Genomic_DNA"/>
</dbReference>
<organism evidence="3">
    <name type="scientific">Streptomyces sp. W9</name>
    <dbReference type="NCBI Taxonomy" id="682410"/>
    <lineage>
        <taxon>Bacteria</taxon>
        <taxon>Bacillati</taxon>
        <taxon>Actinomycetota</taxon>
        <taxon>Actinomycetes</taxon>
        <taxon>Kitasatosporales</taxon>
        <taxon>Streptomycetaceae</taxon>
        <taxon>Streptomyces</taxon>
    </lineage>
</organism>
<dbReference type="CDD" id="cd02042">
    <property type="entry name" value="ParAB_family"/>
    <property type="match status" value="1"/>
</dbReference>
<gene>
    <name evidence="3" type="ORF">pCQ3.85</name>
</gene>
<dbReference type="Gene3D" id="3.40.50.300">
    <property type="entry name" value="P-loop containing nucleotide triphosphate hydrolases"/>
    <property type="match status" value="1"/>
</dbReference>
<name>D0UZD4_9ACTN</name>
<dbReference type="PANTHER" id="PTHR13696">
    <property type="entry name" value="P-LOOP CONTAINING NUCLEOSIDE TRIPHOSPHATE HYDROLASE"/>
    <property type="match status" value="1"/>
</dbReference>
<dbReference type="SUPFAM" id="SSF52540">
    <property type="entry name" value="P-loop containing nucleoside triphosphate hydrolases"/>
    <property type="match status" value="1"/>
</dbReference>
<dbReference type="InterPro" id="IPR027417">
    <property type="entry name" value="P-loop_NTPase"/>
</dbReference>
<evidence type="ECO:0000256" key="1">
    <source>
        <dbReference type="SAM" id="MobiDB-lite"/>
    </source>
</evidence>
<geneLocation type="plasmid" evidence="3">
    <name>pCQ3</name>
</geneLocation>
<protein>
    <submittedName>
        <fullName evidence="3">Putative plasmid partitioning protein</fullName>
    </submittedName>
</protein>
<feature type="domain" description="CobQ/CobB/MinD/ParA nucleotide binding" evidence="2">
    <location>
        <begin position="78"/>
        <end position="208"/>
    </location>
</feature>
<reference evidence="3" key="1">
    <citation type="journal article" date="2010" name="J. Bacteriol.">
        <title>Characterization of the replication, transfer, and plasmid/lytic phage cycle of the Streptomyces plasmid-phage pZL12.</title>
        <authorList>
            <person name="Zhong L."/>
            <person name="Cheng Q."/>
            <person name="Tian X."/>
            <person name="Zhao L."/>
            <person name="Qin Z."/>
        </authorList>
    </citation>
    <scope>NUCLEOTIDE SEQUENCE</scope>
    <source>
        <strain evidence="3">W9</strain>
        <plasmid evidence="3">pCQ3</plasmid>
    </source>
</reference>